<dbReference type="Proteomes" id="UP000054270">
    <property type="component" value="Unassembled WGS sequence"/>
</dbReference>
<name>A0A0D2NQ39_HYPSF</name>
<feature type="region of interest" description="Disordered" evidence="1">
    <location>
        <begin position="1"/>
        <end position="79"/>
    </location>
</feature>
<sequence length="79" mass="9086">MYFVFADGAGKRGSPRQSDRSTSREQKIRWRDGREKKKTVEVRVGEDMRADSQEILRGPSTTQTRQVPRKQDQGCLGNM</sequence>
<keyword evidence="3" id="KW-1185">Reference proteome</keyword>
<gene>
    <name evidence="2" type="ORF">HYPSUDRAFT_68206</name>
</gene>
<dbReference type="EMBL" id="KN817563">
    <property type="protein sequence ID" value="KJA20889.1"/>
    <property type="molecule type" value="Genomic_DNA"/>
</dbReference>
<organism evidence="2 3">
    <name type="scientific">Hypholoma sublateritium (strain FD-334 SS-4)</name>
    <dbReference type="NCBI Taxonomy" id="945553"/>
    <lineage>
        <taxon>Eukaryota</taxon>
        <taxon>Fungi</taxon>
        <taxon>Dikarya</taxon>
        <taxon>Basidiomycota</taxon>
        <taxon>Agaricomycotina</taxon>
        <taxon>Agaricomycetes</taxon>
        <taxon>Agaricomycetidae</taxon>
        <taxon>Agaricales</taxon>
        <taxon>Agaricineae</taxon>
        <taxon>Strophariaceae</taxon>
        <taxon>Hypholoma</taxon>
    </lineage>
</organism>
<protein>
    <submittedName>
        <fullName evidence="2">Uncharacterized protein</fullName>
    </submittedName>
</protein>
<proteinExistence type="predicted"/>
<dbReference type="AlphaFoldDB" id="A0A0D2NQ39"/>
<feature type="compositionally biased region" description="Basic and acidic residues" evidence="1">
    <location>
        <begin position="17"/>
        <end position="54"/>
    </location>
</feature>
<reference evidence="3" key="1">
    <citation type="submission" date="2014-04" db="EMBL/GenBank/DDBJ databases">
        <title>Evolutionary Origins and Diversification of the Mycorrhizal Mutualists.</title>
        <authorList>
            <consortium name="DOE Joint Genome Institute"/>
            <consortium name="Mycorrhizal Genomics Consortium"/>
            <person name="Kohler A."/>
            <person name="Kuo A."/>
            <person name="Nagy L.G."/>
            <person name="Floudas D."/>
            <person name="Copeland A."/>
            <person name="Barry K.W."/>
            <person name="Cichocki N."/>
            <person name="Veneault-Fourrey C."/>
            <person name="LaButti K."/>
            <person name="Lindquist E.A."/>
            <person name="Lipzen A."/>
            <person name="Lundell T."/>
            <person name="Morin E."/>
            <person name="Murat C."/>
            <person name="Riley R."/>
            <person name="Ohm R."/>
            <person name="Sun H."/>
            <person name="Tunlid A."/>
            <person name="Henrissat B."/>
            <person name="Grigoriev I.V."/>
            <person name="Hibbett D.S."/>
            <person name="Martin F."/>
        </authorList>
    </citation>
    <scope>NUCLEOTIDE SEQUENCE [LARGE SCALE GENOMIC DNA]</scope>
    <source>
        <strain evidence="3">FD-334 SS-4</strain>
    </source>
</reference>
<accession>A0A0D2NQ39</accession>
<evidence type="ECO:0000256" key="1">
    <source>
        <dbReference type="SAM" id="MobiDB-lite"/>
    </source>
</evidence>
<evidence type="ECO:0000313" key="2">
    <source>
        <dbReference type="EMBL" id="KJA20889.1"/>
    </source>
</evidence>
<evidence type="ECO:0000313" key="3">
    <source>
        <dbReference type="Proteomes" id="UP000054270"/>
    </source>
</evidence>